<evidence type="ECO:0000256" key="2">
    <source>
        <dbReference type="ARBA" id="ARBA00004818"/>
    </source>
</evidence>
<dbReference type="GO" id="GO:0006281">
    <property type="term" value="P:DNA repair"/>
    <property type="evidence" value="ECO:0007669"/>
    <property type="project" value="TreeGrafter"/>
</dbReference>
<dbReference type="EC" id="3.1.3.18" evidence="4"/>
<dbReference type="Proteomes" id="UP000016587">
    <property type="component" value="Chromosome"/>
</dbReference>
<dbReference type="InterPro" id="IPR041492">
    <property type="entry name" value="HAD_2"/>
</dbReference>
<keyword evidence="6" id="KW-1185">Reference proteome</keyword>
<dbReference type="AlphaFoldDB" id="T2GDH4"/>
<dbReference type="SUPFAM" id="SSF56784">
    <property type="entry name" value="HAD-like"/>
    <property type="match status" value="1"/>
</dbReference>
<dbReference type="SFLD" id="SFLDS00003">
    <property type="entry name" value="Haloacid_Dehalogenase"/>
    <property type="match status" value="1"/>
</dbReference>
<dbReference type="Gene3D" id="3.40.50.1000">
    <property type="entry name" value="HAD superfamily/HAD-like"/>
    <property type="match status" value="1"/>
</dbReference>
<comment type="similarity">
    <text evidence="3">Belongs to the HAD-like hydrolase superfamily. CbbY/CbbZ/Gph/YieH family.</text>
</comment>
<sequence length="222" mass="24229">MAGVDSVATRSDVLMDKKSVAAALFDVDGVLVDSKAAYLGFYNDVLAHVGLPPMTAAEEVQIFSFTFEDGFNHLIPPPLRPRGRQYIDATRFEDYLPRIRPMPGALDTLARLRAQGLKLGVCTNGARREVDVVFGTYGIAEQVHAVVTCNEAPRPKPHPDGLLLLLEMLDVPREAAVYIGDSPVDEQAARAAGLEFWSFRSPALQAARLLQHHGEVLEALLP</sequence>
<dbReference type="NCBIfam" id="TIGR01549">
    <property type="entry name" value="HAD-SF-IA-v1"/>
    <property type="match status" value="1"/>
</dbReference>
<dbReference type="NCBIfam" id="TIGR01509">
    <property type="entry name" value="HAD-SF-IA-v3"/>
    <property type="match status" value="1"/>
</dbReference>
<dbReference type="STRING" id="1121448.DGI_2485"/>
<dbReference type="GO" id="GO:0008967">
    <property type="term" value="F:phosphoglycolate phosphatase activity"/>
    <property type="evidence" value="ECO:0007669"/>
    <property type="project" value="UniProtKB-EC"/>
</dbReference>
<dbReference type="SFLD" id="SFLDG01129">
    <property type="entry name" value="C1.5:_HAD__Beta-PGM__Phosphata"/>
    <property type="match status" value="1"/>
</dbReference>
<evidence type="ECO:0000313" key="6">
    <source>
        <dbReference type="Proteomes" id="UP000016587"/>
    </source>
</evidence>
<dbReference type="PRINTS" id="PR00413">
    <property type="entry name" value="HADHALOGNASE"/>
</dbReference>
<gene>
    <name evidence="5" type="ORF">DGI_2485</name>
</gene>
<reference evidence="5 6" key="1">
    <citation type="journal article" date="2013" name="J. Bacteriol.">
        <title>Roles of HynAB and Ech, the only two hydrogenases found in the model sulfate reducer Desulfovibrio gigas.</title>
        <authorList>
            <person name="Morais-Silva F.O."/>
            <person name="Santos C.I."/>
            <person name="Rodrigues R."/>
            <person name="Pereira I.A."/>
            <person name="Rodrigues-Pousada C."/>
        </authorList>
    </citation>
    <scope>NUCLEOTIDE SEQUENCE [LARGE SCALE GENOMIC DNA]</scope>
    <source>
        <strain evidence="6">ATCC 19364 / DSM 1382 / NCIMB 9332 / VKM B-1759</strain>
    </source>
</reference>
<dbReference type="InterPro" id="IPR023214">
    <property type="entry name" value="HAD_sf"/>
</dbReference>
<keyword evidence="5" id="KW-0378">Hydrolase</keyword>
<evidence type="ECO:0000313" key="5">
    <source>
        <dbReference type="EMBL" id="AGW14224.1"/>
    </source>
</evidence>
<dbReference type="Pfam" id="PF13419">
    <property type="entry name" value="HAD_2"/>
    <property type="match status" value="1"/>
</dbReference>
<comment type="catalytic activity">
    <reaction evidence="1">
        <text>2-phosphoglycolate + H2O = glycolate + phosphate</text>
        <dbReference type="Rhea" id="RHEA:14369"/>
        <dbReference type="ChEBI" id="CHEBI:15377"/>
        <dbReference type="ChEBI" id="CHEBI:29805"/>
        <dbReference type="ChEBI" id="CHEBI:43474"/>
        <dbReference type="ChEBI" id="CHEBI:58033"/>
        <dbReference type="EC" id="3.1.3.18"/>
    </reaction>
</comment>
<organism evidence="5 6">
    <name type="scientific">Megalodesulfovibrio gigas (strain ATCC 19364 / DSM 1382 / NCIMB 9332 / VKM B-1759)</name>
    <name type="common">Desulfovibrio gigas</name>
    <dbReference type="NCBI Taxonomy" id="1121448"/>
    <lineage>
        <taxon>Bacteria</taxon>
        <taxon>Pseudomonadati</taxon>
        <taxon>Thermodesulfobacteriota</taxon>
        <taxon>Desulfovibrionia</taxon>
        <taxon>Desulfovibrionales</taxon>
        <taxon>Desulfovibrionaceae</taxon>
        <taxon>Megalodesulfovibrio</taxon>
    </lineage>
</organism>
<name>T2GDH4_MEGG1</name>
<dbReference type="PANTHER" id="PTHR43434">
    <property type="entry name" value="PHOSPHOGLYCOLATE PHOSPHATASE"/>
    <property type="match status" value="1"/>
</dbReference>
<evidence type="ECO:0000256" key="1">
    <source>
        <dbReference type="ARBA" id="ARBA00000830"/>
    </source>
</evidence>
<dbReference type="HOGENOM" id="CLU_045011_19_3_7"/>
<proteinExistence type="inferred from homology"/>
<comment type="pathway">
    <text evidence="2">Organic acid metabolism; glycolate biosynthesis; glycolate from 2-phosphoglycolate: step 1/1.</text>
</comment>
<reference evidence="6" key="2">
    <citation type="submission" date="2013-07" db="EMBL/GenBank/DDBJ databases">
        <authorList>
            <person name="Morais-Silva F.O."/>
            <person name="Rezende A.M."/>
            <person name="Pimentel C."/>
            <person name="Resende D.M."/>
            <person name="Santos C.I."/>
            <person name="Clemente C."/>
            <person name="de Oliveira L.M."/>
            <person name="da Silva S.M."/>
            <person name="Costa D.A."/>
            <person name="Varela-Raposo A."/>
            <person name="Horacio E.C.A."/>
            <person name="Matos M."/>
            <person name="Flores O."/>
            <person name="Ruiz J.C."/>
            <person name="Rodrigues-Pousada C."/>
        </authorList>
    </citation>
    <scope>NUCLEOTIDE SEQUENCE [LARGE SCALE GENOMIC DNA]</scope>
    <source>
        <strain evidence="6">ATCC 19364 / DSM 1382 / NCIMB 9332 / VKM B-1759</strain>
    </source>
</reference>
<dbReference type="InterPro" id="IPR006439">
    <property type="entry name" value="HAD-SF_hydro_IA"/>
</dbReference>
<dbReference type="Gene3D" id="1.10.150.240">
    <property type="entry name" value="Putative phosphatase, domain 2"/>
    <property type="match status" value="1"/>
</dbReference>
<evidence type="ECO:0000256" key="4">
    <source>
        <dbReference type="ARBA" id="ARBA00013078"/>
    </source>
</evidence>
<protein>
    <recommendedName>
        <fullName evidence="4">phosphoglycolate phosphatase</fullName>
        <ecNumber evidence="4">3.1.3.18</ecNumber>
    </recommendedName>
</protein>
<dbReference type="eggNOG" id="COG0546">
    <property type="taxonomic scope" value="Bacteria"/>
</dbReference>
<dbReference type="InterPro" id="IPR036412">
    <property type="entry name" value="HAD-like_sf"/>
</dbReference>
<dbReference type="EMBL" id="CP006585">
    <property type="protein sequence ID" value="AGW14224.1"/>
    <property type="molecule type" value="Genomic_DNA"/>
</dbReference>
<dbReference type="InterPro" id="IPR050155">
    <property type="entry name" value="HAD-like_hydrolase_sf"/>
</dbReference>
<dbReference type="PANTHER" id="PTHR43434:SF1">
    <property type="entry name" value="PHOSPHOGLYCOLATE PHOSPHATASE"/>
    <property type="match status" value="1"/>
</dbReference>
<accession>T2GDH4</accession>
<dbReference type="KEGG" id="dgg:DGI_2485"/>
<dbReference type="InterPro" id="IPR023198">
    <property type="entry name" value="PGP-like_dom2"/>
</dbReference>
<evidence type="ECO:0000256" key="3">
    <source>
        <dbReference type="ARBA" id="ARBA00006171"/>
    </source>
</evidence>
<dbReference type="PATRIC" id="fig|1121448.10.peg.2438"/>